<keyword evidence="2" id="KW-1185">Reference proteome</keyword>
<dbReference type="Proteomes" id="UP000250235">
    <property type="component" value="Unassembled WGS sequence"/>
</dbReference>
<protein>
    <submittedName>
        <fullName evidence="1">Disease resistance protein</fullName>
    </submittedName>
</protein>
<name>A0A2Z7A561_9LAMI</name>
<sequence>MSNCEQELTTANVTVKNDVVLNQQMVRVQQMKKAAGALSLDDVISSDITISRKPMFTSTRYLKLAIAKRCRSNKLVRQRFAFVLKFQQKLFTMRKTSRSWWQQPRRHHIC</sequence>
<evidence type="ECO:0000313" key="1">
    <source>
        <dbReference type="EMBL" id="KZV13942.1"/>
    </source>
</evidence>
<evidence type="ECO:0000313" key="2">
    <source>
        <dbReference type="Proteomes" id="UP000250235"/>
    </source>
</evidence>
<proteinExistence type="predicted"/>
<reference evidence="1 2" key="1">
    <citation type="journal article" date="2015" name="Proc. Natl. Acad. Sci. U.S.A.">
        <title>The resurrection genome of Boea hygrometrica: A blueprint for survival of dehydration.</title>
        <authorList>
            <person name="Xiao L."/>
            <person name="Yang G."/>
            <person name="Zhang L."/>
            <person name="Yang X."/>
            <person name="Zhao S."/>
            <person name="Ji Z."/>
            <person name="Zhou Q."/>
            <person name="Hu M."/>
            <person name="Wang Y."/>
            <person name="Chen M."/>
            <person name="Xu Y."/>
            <person name="Jin H."/>
            <person name="Xiao X."/>
            <person name="Hu G."/>
            <person name="Bao F."/>
            <person name="Hu Y."/>
            <person name="Wan P."/>
            <person name="Li L."/>
            <person name="Deng X."/>
            <person name="Kuang T."/>
            <person name="Xiang C."/>
            <person name="Zhu J.K."/>
            <person name="Oliver M.J."/>
            <person name="He Y."/>
        </authorList>
    </citation>
    <scope>NUCLEOTIDE SEQUENCE [LARGE SCALE GENOMIC DNA]</scope>
    <source>
        <strain evidence="2">cv. XS01</strain>
    </source>
</reference>
<organism evidence="1 2">
    <name type="scientific">Dorcoceras hygrometricum</name>
    <dbReference type="NCBI Taxonomy" id="472368"/>
    <lineage>
        <taxon>Eukaryota</taxon>
        <taxon>Viridiplantae</taxon>
        <taxon>Streptophyta</taxon>
        <taxon>Embryophyta</taxon>
        <taxon>Tracheophyta</taxon>
        <taxon>Spermatophyta</taxon>
        <taxon>Magnoliopsida</taxon>
        <taxon>eudicotyledons</taxon>
        <taxon>Gunneridae</taxon>
        <taxon>Pentapetalae</taxon>
        <taxon>asterids</taxon>
        <taxon>lamiids</taxon>
        <taxon>Lamiales</taxon>
        <taxon>Gesneriaceae</taxon>
        <taxon>Didymocarpoideae</taxon>
        <taxon>Trichosporeae</taxon>
        <taxon>Loxocarpinae</taxon>
        <taxon>Dorcoceras</taxon>
    </lineage>
</organism>
<gene>
    <name evidence="1" type="ORF">F511_44768</name>
</gene>
<dbReference type="EMBL" id="KV023832">
    <property type="protein sequence ID" value="KZV13942.1"/>
    <property type="molecule type" value="Genomic_DNA"/>
</dbReference>
<dbReference type="AlphaFoldDB" id="A0A2Z7A561"/>
<accession>A0A2Z7A561</accession>